<evidence type="ECO:0000256" key="3">
    <source>
        <dbReference type="ARBA" id="ARBA00022490"/>
    </source>
</evidence>
<dbReference type="PANTHER" id="PTHR16290">
    <property type="entry name" value="TRANSCRIPTION FACTOR SMIF DECAPPING ENZYME DCP1"/>
    <property type="match status" value="1"/>
</dbReference>
<dbReference type="AlphaFoldDB" id="A0A087UHC9"/>
<evidence type="ECO:0000313" key="5">
    <source>
        <dbReference type="EMBL" id="KFM76768.1"/>
    </source>
</evidence>
<dbReference type="Pfam" id="PF06058">
    <property type="entry name" value="DCP1"/>
    <property type="match status" value="1"/>
</dbReference>
<evidence type="ECO:0000256" key="2">
    <source>
        <dbReference type="ARBA" id="ARBA00008778"/>
    </source>
</evidence>
<accession>A0A087UHC9</accession>
<dbReference type="GO" id="GO:0031087">
    <property type="term" value="P:deadenylation-independent decapping of nuclear-transcribed mRNA"/>
    <property type="evidence" value="ECO:0007669"/>
    <property type="project" value="TreeGrafter"/>
</dbReference>
<dbReference type="EMBL" id="KK119796">
    <property type="protein sequence ID" value="KFM76768.1"/>
    <property type="molecule type" value="Genomic_DNA"/>
</dbReference>
<dbReference type="Proteomes" id="UP000054359">
    <property type="component" value="Unassembled WGS sequence"/>
</dbReference>
<dbReference type="GO" id="GO:0006397">
    <property type="term" value="P:mRNA processing"/>
    <property type="evidence" value="ECO:0007669"/>
    <property type="project" value="UniProtKB-KW"/>
</dbReference>
<dbReference type="OrthoDB" id="440673at2759"/>
<dbReference type="STRING" id="407821.A0A087UHC9"/>
<keyword evidence="4" id="KW-0507">mRNA processing</keyword>
<dbReference type="GO" id="GO:0000290">
    <property type="term" value="P:deadenylation-dependent decapping of nuclear-transcribed mRNA"/>
    <property type="evidence" value="ECO:0007669"/>
    <property type="project" value="InterPro"/>
</dbReference>
<dbReference type="GO" id="GO:0000932">
    <property type="term" value="C:P-body"/>
    <property type="evidence" value="ECO:0007669"/>
    <property type="project" value="TreeGrafter"/>
</dbReference>
<organism evidence="5 6">
    <name type="scientific">Stegodyphus mimosarum</name>
    <name type="common">African social velvet spider</name>
    <dbReference type="NCBI Taxonomy" id="407821"/>
    <lineage>
        <taxon>Eukaryota</taxon>
        <taxon>Metazoa</taxon>
        <taxon>Ecdysozoa</taxon>
        <taxon>Arthropoda</taxon>
        <taxon>Chelicerata</taxon>
        <taxon>Arachnida</taxon>
        <taxon>Araneae</taxon>
        <taxon>Araneomorphae</taxon>
        <taxon>Entelegynae</taxon>
        <taxon>Eresoidea</taxon>
        <taxon>Eresidae</taxon>
        <taxon>Stegodyphus</taxon>
    </lineage>
</organism>
<gene>
    <name evidence="5" type="ORF">X975_08631</name>
</gene>
<proteinExistence type="inferred from homology"/>
<dbReference type="GO" id="GO:0008047">
    <property type="term" value="F:enzyme activator activity"/>
    <property type="evidence" value="ECO:0007669"/>
    <property type="project" value="InterPro"/>
</dbReference>
<keyword evidence="3" id="KW-0963">Cytoplasm</keyword>
<sequence>MSTTNFVESITSDMQFQLQEPYLLYKNHAGEIIGSWFYEHGDLRRITKRMQTIVLKQVSTPKRQRCASESETK</sequence>
<evidence type="ECO:0000256" key="1">
    <source>
        <dbReference type="ARBA" id="ARBA00004496"/>
    </source>
</evidence>
<evidence type="ECO:0000313" key="6">
    <source>
        <dbReference type="Proteomes" id="UP000054359"/>
    </source>
</evidence>
<name>A0A087UHC9_STEMI</name>
<reference evidence="5 6" key="1">
    <citation type="submission" date="2013-11" db="EMBL/GenBank/DDBJ databases">
        <title>Genome sequencing of Stegodyphus mimosarum.</title>
        <authorList>
            <person name="Bechsgaard J."/>
        </authorList>
    </citation>
    <scope>NUCLEOTIDE SEQUENCE [LARGE SCALE GENOMIC DNA]</scope>
</reference>
<protein>
    <submittedName>
        <fullName evidence="5">mRNA-decapping enzyme 1A</fullName>
    </submittedName>
</protein>
<dbReference type="InterPro" id="IPR010334">
    <property type="entry name" value="Dcp1"/>
</dbReference>
<feature type="non-terminal residue" evidence="5">
    <location>
        <position position="73"/>
    </location>
</feature>
<dbReference type="Gene3D" id="2.30.29.30">
    <property type="entry name" value="Pleckstrin-homology domain (PH domain)/Phosphotyrosine-binding domain (PTB)"/>
    <property type="match status" value="1"/>
</dbReference>
<comment type="subcellular location">
    <subcellularLocation>
        <location evidence="1">Cytoplasm</location>
    </subcellularLocation>
</comment>
<dbReference type="PANTHER" id="PTHR16290:SF0">
    <property type="entry name" value="DECAPPING PROTEIN 1, ISOFORM A"/>
    <property type="match status" value="1"/>
</dbReference>
<dbReference type="SUPFAM" id="SSF50729">
    <property type="entry name" value="PH domain-like"/>
    <property type="match status" value="1"/>
</dbReference>
<dbReference type="GO" id="GO:0003729">
    <property type="term" value="F:mRNA binding"/>
    <property type="evidence" value="ECO:0007669"/>
    <property type="project" value="TreeGrafter"/>
</dbReference>
<keyword evidence="6" id="KW-1185">Reference proteome</keyword>
<dbReference type="InterPro" id="IPR011993">
    <property type="entry name" value="PH-like_dom_sf"/>
</dbReference>
<comment type="similarity">
    <text evidence="2">Belongs to the DCP1 family.</text>
</comment>
<evidence type="ECO:0000256" key="4">
    <source>
        <dbReference type="ARBA" id="ARBA00022664"/>
    </source>
</evidence>